<dbReference type="OrthoDB" id="9813823at2"/>
<comment type="caution">
    <text evidence="1">The sequence shown here is derived from an EMBL/GenBank/DDBJ whole genome shotgun (WGS) entry which is preliminary data.</text>
</comment>
<name>A0A2G4F365_9CYAN</name>
<gene>
    <name evidence="1" type="ORF">CP500_006515</name>
</gene>
<evidence type="ECO:0000313" key="2">
    <source>
        <dbReference type="Proteomes" id="UP000226442"/>
    </source>
</evidence>
<dbReference type="AlphaFoldDB" id="A0A2G4F365"/>
<evidence type="ECO:0000313" key="1">
    <source>
        <dbReference type="EMBL" id="PHX56214.1"/>
    </source>
</evidence>
<proteinExistence type="predicted"/>
<reference evidence="1" key="1">
    <citation type="submission" date="2017-10" db="EMBL/GenBank/DDBJ databases">
        <title>Draft genome sequence of the planktic cyanobacteria Tychonema bourrellyi isolated from alpine lentic freshwater.</title>
        <authorList>
            <person name="Tett A."/>
            <person name="Armanini F."/>
            <person name="Asnicar F."/>
            <person name="Boscaini A."/>
            <person name="Pasolli E."/>
            <person name="Zolfo M."/>
            <person name="Donati C."/>
            <person name="Salmaso N."/>
            <person name="Segata N."/>
        </authorList>
    </citation>
    <scope>NUCLEOTIDE SEQUENCE</scope>
    <source>
        <strain evidence="1">FEM_GT703</strain>
    </source>
</reference>
<dbReference type="RefSeq" id="WP_096832016.1">
    <property type="nucleotide sequence ID" value="NZ_NXIB02000027.1"/>
</dbReference>
<sequence length="63" mass="7578">MTTKEQILQELDQVPEPVLLKLLEFLRSLKTEEEQEKLESKAWQAYLDSERERNEVYRRLANA</sequence>
<keyword evidence="2" id="KW-1185">Reference proteome</keyword>
<dbReference type="Proteomes" id="UP000226442">
    <property type="component" value="Unassembled WGS sequence"/>
</dbReference>
<organism evidence="1 2">
    <name type="scientific">Tychonema bourrellyi FEM_GT703</name>
    <dbReference type="NCBI Taxonomy" id="2040638"/>
    <lineage>
        <taxon>Bacteria</taxon>
        <taxon>Bacillati</taxon>
        <taxon>Cyanobacteriota</taxon>
        <taxon>Cyanophyceae</taxon>
        <taxon>Oscillatoriophycideae</taxon>
        <taxon>Oscillatoriales</taxon>
        <taxon>Microcoleaceae</taxon>
        <taxon>Tychonema</taxon>
    </lineage>
</organism>
<dbReference type="EMBL" id="NXIB02000027">
    <property type="protein sequence ID" value="PHX56214.1"/>
    <property type="molecule type" value="Genomic_DNA"/>
</dbReference>
<accession>A0A2G4F365</accession>
<protein>
    <submittedName>
        <fullName evidence="1">DUF2281 domain-containing protein</fullName>
    </submittedName>
</protein>